<dbReference type="SUPFAM" id="SSF52283">
    <property type="entry name" value="Formate/glycerate dehydrogenase catalytic domain-like"/>
    <property type="match status" value="1"/>
</dbReference>
<dbReference type="EMBL" id="DYWT01000138">
    <property type="protein sequence ID" value="HJF31785.1"/>
    <property type="molecule type" value="Genomic_DNA"/>
</dbReference>
<dbReference type="Pfam" id="PF00389">
    <property type="entry name" value="2-Hacid_dh"/>
    <property type="match status" value="1"/>
</dbReference>
<name>A0A921FY44_SPOPS</name>
<dbReference type="PROSITE" id="PS00671">
    <property type="entry name" value="D_2_HYDROXYACID_DH_3"/>
    <property type="match status" value="1"/>
</dbReference>
<dbReference type="GO" id="GO:0051287">
    <property type="term" value="F:NAD binding"/>
    <property type="evidence" value="ECO:0007669"/>
    <property type="project" value="InterPro"/>
</dbReference>
<evidence type="ECO:0000259" key="5">
    <source>
        <dbReference type="Pfam" id="PF02826"/>
    </source>
</evidence>
<evidence type="ECO:0000259" key="4">
    <source>
        <dbReference type="Pfam" id="PF00389"/>
    </source>
</evidence>
<dbReference type="InterPro" id="IPR036291">
    <property type="entry name" value="NAD(P)-bd_dom_sf"/>
</dbReference>
<dbReference type="Pfam" id="PF02826">
    <property type="entry name" value="2-Hacid_dh_C"/>
    <property type="match status" value="1"/>
</dbReference>
<evidence type="ECO:0000256" key="3">
    <source>
        <dbReference type="RuleBase" id="RU003719"/>
    </source>
</evidence>
<reference evidence="6" key="2">
    <citation type="submission" date="2021-09" db="EMBL/GenBank/DDBJ databases">
        <authorList>
            <person name="Gilroy R."/>
        </authorList>
    </citation>
    <scope>NUCLEOTIDE SEQUENCE</scope>
    <source>
        <strain evidence="6">CHK171-7178</strain>
    </source>
</reference>
<evidence type="ECO:0000256" key="1">
    <source>
        <dbReference type="ARBA" id="ARBA00005854"/>
    </source>
</evidence>
<dbReference type="InterPro" id="IPR050223">
    <property type="entry name" value="D-isomer_2-hydroxyacid_DH"/>
</dbReference>
<evidence type="ECO:0000256" key="2">
    <source>
        <dbReference type="ARBA" id="ARBA00023002"/>
    </source>
</evidence>
<dbReference type="GO" id="GO:0005829">
    <property type="term" value="C:cytosol"/>
    <property type="evidence" value="ECO:0007669"/>
    <property type="project" value="TreeGrafter"/>
</dbReference>
<dbReference type="PROSITE" id="PS00065">
    <property type="entry name" value="D_2_HYDROXYACID_DH_1"/>
    <property type="match status" value="1"/>
</dbReference>
<dbReference type="InterPro" id="IPR029752">
    <property type="entry name" value="D-isomer_DH_CS1"/>
</dbReference>
<dbReference type="AlphaFoldDB" id="A0A921FY44"/>
<dbReference type="GO" id="GO:0030267">
    <property type="term" value="F:glyoxylate reductase (NADPH) activity"/>
    <property type="evidence" value="ECO:0007669"/>
    <property type="project" value="TreeGrafter"/>
</dbReference>
<keyword evidence="2 3" id="KW-0560">Oxidoreductase</keyword>
<dbReference type="Gene3D" id="3.40.50.720">
    <property type="entry name" value="NAD(P)-binding Rossmann-like Domain"/>
    <property type="match status" value="2"/>
</dbReference>
<gene>
    <name evidence="6" type="ORF">K8V56_08395</name>
</gene>
<dbReference type="CDD" id="cd05301">
    <property type="entry name" value="GDH"/>
    <property type="match status" value="1"/>
</dbReference>
<dbReference type="InterPro" id="IPR006139">
    <property type="entry name" value="D-isomer_2_OHA_DH_cat_dom"/>
</dbReference>
<dbReference type="InterPro" id="IPR006140">
    <property type="entry name" value="D-isomer_DH_NAD-bd"/>
</dbReference>
<feature type="domain" description="D-isomer specific 2-hydroxyacid dehydrogenase catalytic" evidence="4">
    <location>
        <begin position="5"/>
        <end position="319"/>
    </location>
</feature>
<proteinExistence type="inferred from homology"/>
<dbReference type="FunFam" id="3.40.50.720:FF:000462">
    <property type="entry name" value="Glyoxylate reductase (NADP+)"/>
    <property type="match status" value="1"/>
</dbReference>
<dbReference type="Proteomes" id="UP000698173">
    <property type="component" value="Unassembled WGS sequence"/>
</dbReference>
<sequence>MKPRIFITRKLTEEAVAPLHEKFDVRMWDEESVAVPRAVLLKEVAEADALWSVLADSINREVFEAGTKLKIVANMAVGYNNIDLEAAKEYDVIVTNTPGVLTETTADLAFALLLATARKLISAENEIRKGNWTSWAPMRFTGMDVGGATLGIIGMGRIGEAVARRAKGFDMQVLYHNRNRKPDAEAEYGLEFRDLDTLLKEADFVIILAPFTPETAGMIGARELDLMKNTGVLINVARGGIVDEAALYDALKNGTIWAAGLDVFEKEPVPLDHPLLTLPNVTVLPHIGSASIKTRLAMMNLNAQAITDVLEGRQPKGIVQ</sequence>
<dbReference type="PANTHER" id="PTHR10996">
    <property type="entry name" value="2-HYDROXYACID DEHYDROGENASE-RELATED"/>
    <property type="match status" value="1"/>
</dbReference>
<protein>
    <submittedName>
        <fullName evidence="6">D-glycerate dehydrogenase</fullName>
    </submittedName>
</protein>
<feature type="domain" description="D-isomer specific 2-hydroxyacid dehydrogenase NAD-binding" evidence="5">
    <location>
        <begin position="110"/>
        <end position="288"/>
    </location>
</feature>
<dbReference type="PANTHER" id="PTHR10996:SF283">
    <property type="entry name" value="GLYOXYLATE_HYDROXYPYRUVATE REDUCTASE B"/>
    <property type="match status" value="1"/>
</dbReference>
<evidence type="ECO:0000313" key="6">
    <source>
        <dbReference type="EMBL" id="HJF31785.1"/>
    </source>
</evidence>
<organism evidence="6 7">
    <name type="scientific">Sporosarcina psychrophila</name>
    <name type="common">Bacillus psychrophilus</name>
    <dbReference type="NCBI Taxonomy" id="1476"/>
    <lineage>
        <taxon>Bacteria</taxon>
        <taxon>Bacillati</taxon>
        <taxon>Bacillota</taxon>
        <taxon>Bacilli</taxon>
        <taxon>Bacillales</taxon>
        <taxon>Caryophanaceae</taxon>
        <taxon>Sporosarcina</taxon>
    </lineage>
</organism>
<evidence type="ECO:0000313" key="7">
    <source>
        <dbReference type="Proteomes" id="UP000698173"/>
    </source>
</evidence>
<comment type="caution">
    <text evidence="6">The sequence shown here is derived from an EMBL/GenBank/DDBJ whole genome shotgun (WGS) entry which is preliminary data.</text>
</comment>
<accession>A0A921FY44</accession>
<comment type="similarity">
    <text evidence="1 3">Belongs to the D-isomer specific 2-hydroxyacid dehydrogenase family.</text>
</comment>
<reference evidence="6" key="1">
    <citation type="journal article" date="2021" name="PeerJ">
        <title>Extensive microbial diversity within the chicken gut microbiome revealed by metagenomics and culture.</title>
        <authorList>
            <person name="Gilroy R."/>
            <person name="Ravi A."/>
            <person name="Getino M."/>
            <person name="Pursley I."/>
            <person name="Horton D.L."/>
            <person name="Alikhan N.F."/>
            <person name="Baker D."/>
            <person name="Gharbi K."/>
            <person name="Hall N."/>
            <person name="Watson M."/>
            <person name="Adriaenssens E.M."/>
            <person name="Foster-Nyarko E."/>
            <person name="Jarju S."/>
            <person name="Secka A."/>
            <person name="Antonio M."/>
            <person name="Oren A."/>
            <person name="Chaudhuri R.R."/>
            <person name="La Ragione R."/>
            <person name="Hildebrand F."/>
            <person name="Pallen M.J."/>
        </authorList>
    </citation>
    <scope>NUCLEOTIDE SEQUENCE</scope>
    <source>
        <strain evidence="6">CHK171-7178</strain>
    </source>
</reference>
<dbReference type="SUPFAM" id="SSF51735">
    <property type="entry name" value="NAD(P)-binding Rossmann-fold domains"/>
    <property type="match status" value="1"/>
</dbReference>
<dbReference type="GO" id="GO:0016618">
    <property type="term" value="F:hydroxypyruvate reductase [NAD(P)H] activity"/>
    <property type="evidence" value="ECO:0007669"/>
    <property type="project" value="TreeGrafter"/>
</dbReference>
<dbReference type="InterPro" id="IPR029753">
    <property type="entry name" value="D-isomer_DH_CS"/>
</dbReference>